<feature type="compositionally biased region" description="Basic and acidic residues" evidence="1">
    <location>
        <begin position="199"/>
        <end position="215"/>
    </location>
</feature>
<feature type="transmembrane region" description="Helical" evidence="2">
    <location>
        <begin position="90"/>
        <end position="113"/>
    </location>
</feature>
<sequence>MCLAPVGAGKFGRSICRRKLWDSSDELVSAYQALQLSTVDFESLWFTRTRWDEASDLRVVTRVLWISDNLKVRSGTARFETRTVATVNELFISGLAIIAGVMVTGAVICLYYWRASRDVTESCRFLTLDGSRRVMAMSYVDRYNCGKVPISPPLTSLLRSGERSCHLSTYYLSDEDPISMKEIEESKLLILGTRSKENDEVDRKNRSDVRHRAVDGRSATLQSGRRHEEMGPRACATDNLAADPGYPDDDANRCRPGRRVDFLTSGEHRVHSC</sequence>
<evidence type="ECO:0000313" key="3">
    <source>
        <dbReference type="EMBL" id="CDF36219.1"/>
    </source>
</evidence>
<proteinExistence type="predicted"/>
<dbReference type="Proteomes" id="UP000012073">
    <property type="component" value="Unassembled WGS sequence"/>
</dbReference>
<keyword evidence="2" id="KW-0472">Membrane</keyword>
<dbReference type="AlphaFoldDB" id="R7QDQ3"/>
<name>R7QDQ3_CHOCR</name>
<feature type="region of interest" description="Disordered" evidence="1">
    <location>
        <begin position="199"/>
        <end position="252"/>
    </location>
</feature>
<organism evidence="3 4">
    <name type="scientific">Chondrus crispus</name>
    <name type="common">Carrageen Irish moss</name>
    <name type="synonym">Polymorpha crispa</name>
    <dbReference type="NCBI Taxonomy" id="2769"/>
    <lineage>
        <taxon>Eukaryota</taxon>
        <taxon>Rhodophyta</taxon>
        <taxon>Florideophyceae</taxon>
        <taxon>Rhodymeniophycidae</taxon>
        <taxon>Gigartinales</taxon>
        <taxon>Gigartinaceae</taxon>
        <taxon>Chondrus</taxon>
    </lineage>
</organism>
<accession>R7QDQ3</accession>
<protein>
    <submittedName>
        <fullName evidence="3">Uncharacterized protein</fullName>
    </submittedName>
</protein>
<dbReference type="GeneID" id="17323749"/>
<evidence type="ECO:0000313" key="4">
    <source>
        <dbReference type="Proteomes" id="UP000012073"/>
    </source>
</evidence>
<dbReference type="EMBL" id="HG001766">
    <property type="protein sequence ID" value="CDF36219.1"/>
    <property type="molecule type" value="Genomic_DNA"/>
</dbReference>
<keyword evidence="2" id="KW-0812">Transmembrane</keyword>
<dbReference type="KEGG" id="ccp:CHC_T00004609001"/>
<dbReference type="Gramene" id="CDF36219">
    <property type="protein sequence ID" value="CDF36219"/>
    <property type="gene ID" value="CHC_T00004609001"/>
</dbReference>
<evidence type="ECO:0000256" key="1">
    <source>
        <dbReference type="SAM" id="MobiDB-lite"/>
    </source>
</evidence>
<keyword evidence="2" id="KW-1133">Transmembrane helix</keyword>
<gene>
    <name evidence="3" type="ORF">CHC_T00004609001</name>
</gene>
<dbReference type="RefSeq" id="XP_005716038.1">
    <property type="nucleotide sequence ID" value="XM_005715981.1"/>
</dbReference>
<keyword evidence="4" id="KW-1185">Reference proteome</keyword>
<reference evidence="4" key="1">
    <citation type="journal article" date="2013" name="Proc. Natl. Acad. Sci. U.S.A.">
        <title>Genome structure and metabolic features in the red seaweed Chondrus crispus shed light on evolution of the Archaeplastida.</title>
        <authorList>
            <person name="Collen J."/>
            <person name="Porcel B."/>
            <person name="Carre W."/>
            <person name="Ball S.G."/>
            <person name="Chaparro C."/>
            <person name="Tonon T."/>
            <person name="Barbeyron T."/>
            <person name="Michel G."/>
            <person name="Noel B."/>
            <person name="Valentin K."/>
            <person name="Elias M."/>
            <person name="Artiguenave F."/>
            <person name="Arun A."/>
            <person name="Aury J.M."/>
            <person name="Barbosa-Neto J.F."/>
            <person name="Bothwell J.H."/>
            <person name="Bouget F.Y."/>
            <person name="Brillet L."/>
            <person name="Cabello-Hurtado F."/>
            <person name="Capella-Gutierrez S."/>
            <person name="Charrier B."/>
            <person name="Cladiere L."/>
            <person name="Cock J.M."/>
            <person name="Coelho S.M."/>
            <person name="Colleoni C."/>
            <person name="Czjzek M."/>
            <person name="Da Silva C."/>
            <person name="Delage L."/>
            <person name="Denoeud F."/>
            <person name="Deschamps P."/>
            <person name="Dittami S.M."/>
            <person name="Gabaldon T."/>
            <person name="Gachon C.M."/>
            <person name="Groisillier A."/>
            <person name="Herve C."/>
            <person name="Jabbari K."/>
            <person name="Katinka M."/>
            <person name="Kloareg B."/>
            <person name="Kowalczyk N."/>
            <person name="Labadie K."/>
            <person name="Leblanc C."/>
            <person name="Lopez P.J."/>
            <person name="McLachlan D.H."/>
            <person name="Meslet-Cladiere L."/>
            <person name="Moustafa A."/>
            <person name="Nehr Z."/>
            <person name="Nyvall Collen P."/>
            <person name="Panaud O."/>
            <person name="Partensky F."/>
            <person name="Poulain J."/>
            <person name="Rensing S.A."/>
            <person name="Rousvoal S."/>
            <person name="Samson G."/>
            <person name="Symeonidi A."/>
            <person name="Weissenbach J."/>
            <person name="Zambounis A."/>
            <person name="Wincker P."/>
            <person name="Boyen C."/>
        </authorList>
    </citation>
    <scope>NUCLEOTIDE SEQUENCE [LARGE SCALE GENOMIC DNA]</scope>
    <source>
        <strain evidence="4">cv. Stackhouse</strain>
    </source>
</reference>
<evidence type="ECO:0000256" key="2">
    <source>
        <dbReference type="SAM" id="Phobius"/>
    </source>
</evidence>
<dbReference type="PhylomeDB" id="R7QDQ3"/>